<dbReference type="Proteomes" id="UP000501891">
    <property type="component" value="Chromosome"/>
</dbReference>
<name>A0A858R7V9_9PROT</name>
<reference evidence="6" key="1">
    <citation type="submission" date="2020-04" db="EMBL/GenBank/DDBJ databases">
        <title>A desert anoxygenic phototrophic bacterium fixes CO2 using RubisCO under aerobic conditions.</title>
        <authorList>
            <person name="Tang K."/>
        </authorList>
    </citation>
    <scope>NUCLEOTIDE SEQUENCE [LARGE SCALE GENOMIC DNA]</scope>
    <source>
        <strain evidence="6">MIMtkB3</strain>
    </source>
</reference>
<keyword evidence="1 5" id="KW-0489">Methyltransferase</keyword>
<organism evidence="6 7">
    <name type="scientific">Aerophototrophica crusticola</name>
    <dbReference type="NCBI Taxonomy" id="1709002"/>
    <lineage>
        <taxon>Bacteria</taxon>
        <taxon>Pseudomonadati</taxon>
        <taxon>Pseudomonadota</taxon>
        <taxon>Alphaproteobacteria</taxon>
        <taxon>Rhodospirillales</taxon>
        <taxon>Rhodospirillaceae</taxon>
        <taxon>Aerophototrophica</taxon>
    </lineage>
</organism>
<comment type="subcellular location">
    <subcellularLocation>
        <location evidence="5">Cytoplasm</location>
    </subcellularLocation>
</comment>
<feature type="binding site" evidence="5">
    <location>
        <position position="68"/>
    </location>
    <ligand>
        <name>S-adenosyl-L-methionine</name>
        <dbReference type="ChEBI" id="CHEBI:59789"/>
    </ligand>
</feature>
<keyword evidence="3 5" id="KW-0949">S-adenosyl-L-methionine</keyword>
<evidence type="ECO:0000256" key="1">
    <source>
        <dbReference type="ARBA" id="ARBA00022603"/>
    </source>
</evidence>
<comment type="function">
    <text evidence="5">Specifically methylates the pseudouridine at position 1915 (m3Psi1915) in 23S rRNA.</text>
</comment>
<comment type="subunit">
    <text evidence="5">Homodimer.</text>
</comment>
<dbReference type="Pfam" id="PF02590">
    <property type="entry name" value="SPOUT_MTase"/>
    <property type="match status" value="1"/>
</dbReference>
<evidence type="ECO:0000256" key="5">
    <source>
        <dbReference type="HAMAP-Rule" id="MF_00658"/>
    </source>
</evidence>
<comment type="similarity">
    <text evidence="4 5">Belongs to the RNA methyltransferase RlmH family.</text>
</comment>
<feature type="binding site" evidence="5">
    <location>
        <position position="100"/>
    </location>
    <ligand>
        <name>S-adenosyl-L-methionine</name>
        <dbReference type="ChEBI" id="CHEBI:59789"/>
    </ligand>
</feature>
<dbReference type="InterPro" id="IPR029026">
    <property type="entry name" value="tRNA_m1G_MTases_N"/>
</dbReference>
<dbReference type="NCBIfam" id="NF000989">
    <property type="entry name" value="PRK00103.2-3"/>
    <property type="match status" value="1"/>
</dbReference>
<keyword evidence="7" id="KW-1185">Reference proteome</keyword>
<dbReference type="AlphaFoldDB" id="A0A858R7V9"/>
<dbReference type="GO" id="GO:0005737">
    <property type="term" value="C:cytoplasm"/>
    <property type="evidence" value="ECO:0007669"/>
    <property type="project" value="UniProtKB-SubCell"/>
</dbReference>
<keyword evidence="2 5" id="KW-0808">Transferase</keyword>
<dbReference type="SUPFAM" id="SSF75217">
    <property type="entry name" value="alpha/beta knot"/>
    <property type="match status" value="1"/>
</dbReference>
<dbReference type="InterPro" id="IPR029028">
    <property type="entry name" value="Alpha/beta_knot_MTases"/>
</dbReference>
<dbReference type="KEGG" id="acru:HHL28_10440"/>
<dbReference type="CDD" id="cd18081">
    <property type="entry name" value="RlmH-like"/>
    <property type="match status" value="1"/>
</dbReference>
<dbReference type="PANTHER" id="PTHR33603:SF1">
    <property type="entry name" value="RIBOSOMAL RNA LARGE SUBUNIT METHYLTRANSFERASE H"/>
    <property type="match status" value="1"/>
</dbReference>
<keyword evidence="5" id="KW-0698">rRNA processing</keyword>
<accession>A0A858R7V9</accession>
<dbReference type="HAMAP" id="MF_00658">
    <property type="entry name" value="23SrRNA_methyltr_H"/>
    <property type="match status" value="1"/>
</dbReference>
<keyword evidence="5" id="KW-0963">Cytoplasm</keyword>
<dbReference type="EC" id="2.1.1.177" evidence="5"/>
<dbReference type="Gene3D" id="3.40.1280.10">
    <property type="match status" value="1"/>
</dbReference>
<sequence length="152" mass="17063">MRLWLAAVGRARPGPARDLFEEYRGRMSWPLTLKEVETKKRVEGEELKRLEAELLLSAIPDGATLVALDERGKVFPSEEFARKVGTWRDGGVQDLAFVIGGADGLAEEVRRRAALVLAFGPMTWPHMLVRGMLAEQLYRAQQILAGHPYHRA</sequence>
<evidence type="ECO:0000256" key="4">
    <source>
        <dbReference type="ARBA" id="ARBA00038303"/>
    </source>
</evidence>
<dbReference type="EMBL" id="CP051775">
    <property type="protein sequence ID" value="QJE73454.1"/>
    <property type="molecule type" value="Genomic_DNA"/>
</dbReference>
<dbReference type="PIRSF" id="PIRSF004505">
    <property type="entry name" value="MT_bac"/>
    <property type="match status" value="1"/>
</dbReference>
<evidence type="ECO:0000256" key="3">
    <source>
        <dbReference type="ARBA" id="ARBA00022691"/>
    </source>
</evidence>
<evidence type="ECO:0000313" key="7">
    <source>
        <dbReference type="Proteomes" id="UP000501891"/>
    </source>
</evidence>
<dbReference type="InterPro" id="IPR003742">
    <property type="entry name" value="RlmH-like"/>
</dbReference>
<dbReference type="PANTHER" id="PTHR33603">
    <property type="entry name" value="METHYLTRANSFERASE"/>
    <property type="match status" value="1"/>
</dbReference>
<evidence type="ECO:0000313" key="6">
    <source>
        <dbReference type="EMBL" id="QJE73454.1"/>
    </source>
</evidence>
<evidence type="ECO:0000256" key="2">
    <source>
        <dbReference type="ARBA" id="ARBA00022679"/>
    </source>
</evidence>
<comment type="catalytic activity">
    <reaction evidence="5">
        <text>pseudouridine(1915) in 23S rRNA + S-adenosyl-L-methionine = N(3)-methylpseudouridine(1915) in 23S rRNA + S-adenosyl-L-homocysteine + H(+)</text>
        <dbReference type="Rhea" id="RHEA:42752"/>
        <dbReference type="Rhea" id="RHEA-COMP:10221"/>
        <dbReference type="Rhea" id="RHEA-COMP:10222"/>
        <dbReference type="ChEBI" id="CHEBI:15378"/>
        <dbReference type="ChEBI" id="CHEBI:57856"/>
        <dbReference type="ChEBI" id="CHEBI:59789"/>
        <dbReference type="ChEBI" id="CHEBI:65314"/>
        <dbReference type="ChEBI" id="CHEBI:74486"/>
        <dbReference type="EC" id="2.1.1.177"/>
    </reaction>
</comment>
<feature type="binding site" evidence="5">
    <location>
        <begin position="119"/>
        <end position="124"/>
    </location>
    <ligand>
        <name>S-adenosyl-L-methionine</name>
        <dbReference type="ChEBI" id="CHEBI:59789"/>
    </ligand>
</feature>
<dbReference type="GO" id="GO:0070038">
    <property type="term" value="F:rRNA (pseudouridine-N3-)-methyltransferase activity"/>
    <property type="evidence" value="ECO:0007669"/>
    <property type="project" value="UniProtKB-UniRule"/>
</dbReference>
<protein>
    <recommendedName>
        <fullName evidence="5">Ribosomal RNA large subunit methyltransferase H</fullName>
        <ecNumber evidence="5">2.1.1.177</ecNumber>
    </recommendedName>
    <alternativeName>
        <fullName evidence="5">23S rRNA (pseudouridine1915-N3)-methyltransferase</fullName>
    </alternativeName>
    <alternativeName>
        <fullName evidence="5">23S rRNA m3Psi1915 methyltransferase</fullName>
    </alternativeName>
    <alternativeName>
        <fullName evidence="5">rRNA (pseudouridine-N3-)-methyltransferase RlmH</fullName>
    </alternativeName>
</protein>
<proteinExistence type="inferred from homology"/>
<gene>
    <name evidence="5 6" type="primary">rlmH</name>
    <name evidence="6" type="ORF">HHL28_10440</name>
</gene>